<dbReference type="GO" id="GO:0097546">
    <property type="term" value="C:ciliary base"/>
    <property type="evidence" value="ECO:0007669"/>
    <property type="project" value="TreeGrafter"/>
</dbReference>
<evidence type="ECO:0000313" key="13">
    <source>
        <dbReference type="EMBL" id="KAK5979481.1"/>
    </source>
</evidence>
<dbReference type="PANTHER" id="PTHR21532">
    <property type="entry name" value="PHOSPHODIESTERASE HL"/>
    <property type="match status" value="1"/>
</dbReference>
<evidence type="ECO:0000256" key="10">
    <source>
        <dbReference type="SAM" id="Coils"/>
    </source>
</evidence>
<feature type="domain" description="BART" evidence="12">
    <location>
        <begin position="18"/>
        <end position="130"/>
    </location>
</feature>
<comment type="similarity">
    <text evidence="3">Belongs to the CFAP36 family.</text>
</comment>
<evidence type="ECO:0000256" key="4">
    <source>
        <dbReference type="ARBA" id="ARBA00021815"/>
    </source>
</evidence>
<feature type="coiled-coil region" evidence="10">
    <location>
        <begin position="185"/>
        <end position="219"/>
    </location>
</feature>
<comment type="caution">
    <text evidence="13">The sequence shown here is derived from an EMBL/GenBank/DDBJ whole genome shotgun (WGS) entry which is preliminary data.</text>
</comment>
<dbReference type="EMBL" id="WIXE01008327">
    <property type="protein sequence ID" value="KAK5979481.1"/>
    <property type="molecule type" value="Genomic_DNA"/>
</dbReference>
<feature type="compositionally biased region" description="Basic and acidic residues" evidence="11">
    <location>
        <begin position="369"/>
        <end position="389"/>
    </location>
</feature>
<reference evidence="13 14" key="1">
    <citation type="submission" date="2019-10" db="EMBL/GenBank/DDBJ databases">
        <title>Assembly and Annotation for the nematode Trichostrongylus colubriformis.</title>
        <authorList>
            <person name="Martin J."/>
        </authorList>
    </citation>
    <scope>NUCLEOTIDE SEQUENCE [LARGE SCALE GENOMIC DNA]</scope>
    <source>
        <strain evidence="13">G859</strain>
        <tissue evidence="13">Whole worm</tissue>
    </source>
</reference>
<keyword evidence="7" id="KW-0969">Cilium</keyword>
<keyword evidence="5" id="KW-0963">Cytoplasm</keyword>
<dbReference type="InterPro" id="IPR042541">
    <property type="entry name" value="BART_sf"/>
</dbReference>
<evidence type="ECO:0000256" key="8">
    <source>
        <dbReference type="ARBA" id="ARBA00023273"/>
    </source>
</evidence>
<evidence type="ECO:0000256" key="2">
    <source>
        <dbReference type="ARBA" id="ARBA00004496"/>
    </source>
</evidence>
<evidence type="ECO:0000259" key="12">
    <source>
        <dbReference type="Pfam" id="PF11527"/>
    </source>
</evidence>
<evidence type="ECO:0000256" key="7">
    <source>
        <dbReference type="ARBA" id="ARBA00023069"/>
    </source>
</evidence>
<dbReference type="PANTHER" id="PTHR21532:SF0">
    <property type="entry name" value="CILIA- AND FLAGELLA-ASSOCIATED PROTEIN 36"/>
    <property type="match status" value="1"/>
</dbReference>
<name>A0AAN8FIG0_TRICO</name>
<evidence type="ECO:0000313" key="14">
    <source>
        <dbReference type="Proteomes" id="UP001331761"/>
    </source>
</evidence>
<feature type="region of interest" description="Disordered" evidence="11">
    <location>
        <begin position="453"/>
        <end position="474"/>
    </location>
</feature>
<protein>
    <recommendedName>
        <fullName evidence="4">Cilia- and flagella-associated protein 36</fullName>
    </recommendedName>
    <alternativeName>
        <fullName evidence="9">Coiled-coil domain-containing protein 104</fullName>
    </alternativeName>
</protein>
<sequence>MLRRLSRKGSSSSMDPKTVRAKFLEFIDSSIWALPIATFIEQRSVVFDRQQGNAELYEQIHKEFSELVDTLVECFCADTNIPLNTLRDALKSAEPDQFTLRQRTSLEPLAAAKDFNVFVPMMMRKNVELQLQALQMIEFMCGLLPSVLQIEDGESLKNKARLISPEETERYVLIAVMRQSKEEFDQFTKNEMEELEEVLRSSEEERKRLEAERGKEQELYNRALAASNENEKSNQKQEGSTVLPSSGVEKTASSALKSEESTAVSEENSSKTAESAQTAASAASTDSKSNRIGTAKKSRRGSIEERPPSTRPPAASENNRRASTIEKTSATKVSAPSEKTPPRTRVDGRPPTAKRANMPSAPIANTERAALKSGKERKPATETRKRTEEDNVNADTGTEEEEGVTYGPRTKNIYDVNALLRERNRLNSAAVRSREEYLRHQRDRLLAMKANEREKQMNEVSQRAAQERPRTARAARGLMRGSRGGIGNDEILATRKAIMDQLKTEIEDSSAT</sequence>
<dbReference type="Pfam" id="PF11527">
    <property type="entry name" value="ARL2_Bind_BART"/>
    <property type="match status" value="1"/>
</dbReference>
<evidence type="ECO:0000256" key="1">
    <source>
        <dbReference type="ARBA" id="ARBA00004138"/>
    </source>
</evidence>
<comment type="subcellular location">
    <subcellularLocation>
        <location evidence="1">Cell projection</location>
        <location evidence="1">Cilium</location>
    </subcellularLocation>
    <subcellularLocation>
        <location evidence="2">Cytoplasm</location>
    </subcellularLocation>
</comment>
<proteinExistence type="inferred from homology"/>
<keyword evidence="6 10" id="KW-0175">Coiled coil</keyword>
<evidence type="ECO:0000256" key="5">
    <source>
        <dbReference type="ARBA" id="ARBA00022490"/>
    </source>
</evidence>
<dbReference type="GO" id="GO:0005930">
    <property type="term" value="C:axoneme"/>
    <property type="evidence" value="ECO:0007669"/>
    <property type="project" value="TreeGrafter"/>
</dbReference>
<evidence type="ECO:0000256" key="11">
    <source>
        <dbReference type="SAM" id="MobiDB-lite"/>
    </source>
</evidence>
<keyword evidence="14" id="KW-1185">Reference proteome</keyword>
<feature type="region of interest" description="Disordered" evidence="11">
    <location>
        <begin position="225"/>
        <end position="406"/>
    </location>
</feature>
<dbReference type="AlphaFoldDB" id="A0AAN8FIG0"/>
<gene>
    <name evidence="13" type="ORF">GCK32_001062</name>
</gene>
<keyword evidence="8" id="KW-0966">Cell projection</keyword>
<dbReference type="InterPro" id="IPR023379">
    <property type="entry name" value="BART_dom"/>
</dbReference>
<feature type="compositionally biased region" description="Polar residues" evidence="11">
    <location>
        <begin position="251"/>
        <end position="267"/>
    </location>
</feature>
<dbReference type="InterPro" id="IPR038888">
    <property type="entry name" value="CFAP36"/>
</dbReference>
<evidence type="ECO:0000256" key="6">
    <source>
        <dbReference type="ARBA" id="ARBA00023054"/>
    </source>
</evidence>
<organism evidence="13 14">
    <name type="scientific">Trichostrongylus colubriformis</name>
    <name type="common">Black scour worm</name>
    <dbReference type="NCBI Taxonomy" id="6319"/>
    <lineage>
        <taxon>Eukaryota</taxon>
        <taxon>Metazoa</taxon>
        <taxon>Ecdysozoa</taxon>
        <taxon>Nematoda</taxon>
        <taxon>Chromadorea</taxon>
        <taxon>Rhabditida</taxon>
        <taxon>Rhabditina</taxon>
        <taxon>Rhabditomorpha</taxon>
        <taxon>Strongyloidea</taxon>
        <taxon>Trichostrongylidae</taxon>
        <taxon>Trichostrongylus</taxon>
    </lineage>
</organism>
<evidence type="ECO:0000256" key="3">
    <source>
        <dbReference type="ARBA" id="ARBA00007460"/>
    </source>
</evidence>
<dbReference type="Proteomes" id="UP001331761">
    <property type="component" value="Unassembled WGS sequence"/>
</dbReference>
<feature type="compositionally biased region" description="Low complexity" evidence="11">
    <location>
        <begin position="270"/>
        <end position="287"/>
    </location>
</feature>
<accession>A0AAN8FIG0</accession>
<feature type="compositionally biased region" description="Polar residues" evidence="11">
    <location>
        <begin position="325"/>
        <end position="334"/>
    </location>
</feature>
<dbReference type="Gene3D" id="1.20.1520.10">
    <property type="entry name" value="ADP-ribosylation factor-like 2-binding protein, domain"/>
    <property type="match status" value="1"/>
</dbReference>
<evidence type="ECO:0000256" key="9">
    <source>
        <dbReference type="ARBA" id="ARBA00031593"/>
    </source>
</evidence>